<comment type="caution">
    <text evidence="6">The sequence shown here is derived from an EMBL/GenBank/DDBJ whole genome shotgun (WGS) entry which is preliminary data.</text>
</comment>
<reference evidence="6 7" key="1">
    <citation type="submission" date="2019-11" db="EMBL/GenBank/DDBJ databases">
        <title>Draft Genome Sequences of Six Type Strains of the Genus Massilia.</title>
        <authorList>
            <person name="Miess H."/>
            <person name="Frediansyah A."/>
            <person name="Goeker M."/>
            <person name="Gross H."/>
        </authorList>
    </citation>
    <scope>NUCLEOTIDE SEQUENCE [LARGE SCALE GENOMIC DNA]</scope>
    <source>
        <strain evidence="6 7">DSM 17513</strain>
    </source>
</reference>
<keyword evidence="7" id="KW-1185">Reference proteome</keyword>
<keyword evidence="1 6" id="KW-0560">Oxidoreductase</keyword>
<evidence type="ECO:0000256" key="1">
    <source>
        <dbReference type="ARBA" id="ARBA00023002"/>
    </source>
</evidence>
<dbReference type="EMBL" id="WNWM01000002">
    <property type="protein sequence ID" value="MUI16082.1"/>
    <property type="molecule type" value="Genomic_DNA"/>
</dbReference>
<feature type="region of interest" description="Disordered" evidence="3">
    <location>
        <begin position="1"/>
        <end position="30"/>
    </location>
</feature>
<dbReference type="Gene3D" id="1.20.140.10">
    <property type="entry name" value="Butyryl-CoA Dehydrogenase, subunit A, domain 3"/>
    <property type="match status" value="1"/>
</dbReference>
<dbReference type="InterPro" id="IPR013107">
    <property type="entry name" value="Acyl-CoA_DH_C"/>
</dbReference>
<dbReference type="InterPro" id="IPR009100">
    <property type="entry name" value="AcylCoA_DH/oxidase_NM_dom_sf"/>
</dbReference>
<dbReference type="InterPro" id="IPR013786">
    <property type="entry name" value="AcylCoA_DH/ox_N"/>
</dbReference>
<evidence type="ECO:0000256" key="2">
    <source>
        <dbReference type="ARBA" id="ARBA00049661"/>
    </source>
</evidence>
<evidence type="ECO:0000313" key="6">
    <source>
        <dbReference type="EMBL" id="MUI16082.1"/>
    </source>
</evidence>
<dbReference type="PANTHER" id="PTHR48083:SF19">
    <property type="entry name" value="FLAVIN-DEPENDENT MONOOXYGENASE, OXYGENASE SUBUNIT HSAA"/>
    <property type="match status" value="1"/>
</dbReference>
<evidence type="ECO:0000313" key="7">
    <source>
        <dbReference type="Proteomes" id="UP000431684"/>
    </source>
</evidence>
<dbReference type="SUPFAM" id="SSF56645">
    <property type="entry name" value="Acyl-CoA dehydrogenase NM domain-like"/>
    <property type="match status" value="1"/>
</dbReference>
<feature type="region of interest" description="Disordered" evidence="3">
    <location>
        <begin position="425"/>
        <end position="456"/>
    </location>
</feature>
<dbReference type="SUPFAM" id="SSF47203">
    <property type="entry name" value="Acyl-CoA dehydrogenase C-terminal domain-like"/>
    <property type="match status" value="1"/>
</dbReference>
<evidence type="ECO:0000259" key="4">
    <source>
        <dbReference type="Pfam" id="PF02771"/>
    </source>
</evidence>
<dbReference type="GO" id="GO:0050660">
    <property type="term" value="F:flavin adenine dinucleotide binding"/>
    <property type="evidence" value="ECO:0007669"/>
    <property type="project" value="InterPro"/>
</dbReference>
<dbReference type="GO" id="GO:0005737">
    <property type="term" value="C:cytoplasm"/>
    <property type="evidence" value="ECO:0007669"/>
    <property type="project" value="TreeGrafter"/>
</dbReference>
<dbReference type="InterPro" id="IPR023922">
    <property type="entry name" value="S04_starv_induced_SfnB"/>
</dbReference>
<dbReference type="GO" id="GO:0016712">
    <property type="term" value="F:oxidoreductase activity, acting on paired donors, with incorporation or reduction of molecular oxygen, reduced flavin or flavoprotein as one donor, and incorporation of one atom of oxygen"/>
    <property type="evidence" value="ECO:0007669"/>
    <property type="project" value="TreeGrafter"/>
</dbReference>
<evidence type="ECO:0000256" key="3">
    <source>
        <dbReference type="SAM" id="MobiDB-lite"/>
    </source>
</evidence>
<dbReference type="InterPro" id="IPR037069">
    <property type="entry name" value="AcylCoA_DH/ox_N_sf"/>
</dbReference>
<dbReference type="OrthoDB" id="571684at2"/>
<dbReference type="GO" id="GO:0033539">
    <property type="term" value="P:fatty acid beta-oxidation using acyl-CoA dehydrogenase"/>
    <property type="evidence" value="ECO:0007669"/>
    <property type="project" value="TreeGrafter"/>
</dbReference>
<dbReference type="Pfam" id="PF02771">
    <property type="entry name" value="Acyl-CoA_dh_N"/>
    <property type="match status" value="1"/>
</dbReference>
<feature type="compositionally biased region" description="Low complexity" evidence="3">
    <location>
        <begin position="16"/>
        <end position="28"/>
    </location>
</feature>
<dbReference type="Proteomes" id="UP000431684">
    <property type="component" value="Unassembled WGS sequence"/>
</dbReference>
<feature type="domain" description="Acyl-CoA dehydrogenase/oxidase N-terminal" evidence="4">
    <location>
        <begin position="49"/>
        <end position="151"/>
    </location>
</feature>
<dbReference type="GO" id="GO:0003995">
    <property type="term" value="F:acyl-CoA dehydrogenase activity"/>
    <property type="evidence" value="ECO:0007669"/>
    <property type="project" value="TreeGrafter"/>
</dbReference>
<dbReference type="PANTHER" id="PTHR48083">
    <property type="entry name" value="MEDIUM-CHAIN SPECIFIC ACYL-COA DEHYDROGENASE, MITOCHONDRIAL-RELATED"/>
    <property type="match status" value="1"/>
</dbReference>
<sequence>MSTASGKPAGKPDGRSAAQSAVQSAVPSPVTPIGQGRVHVIGDDAEALAVAAALAAEFAPGAALRDRERRLPVAELRQLRQSGLWGITVPREYGGAGVSYATLAKVFALLSAADGSIGQIPQNHYFILEIIRHEGSEAQKRFFFERVLAGDHFGNALVEPEVRKPEDRKVSLSRDGEGYRVDVRKYYSTGALFADWVPVAVADAEKHHFLAIYPRNAEGLRIVDDWASFGQRTTASGTVIVDNAYLKPEWLVPHTINADHVKPVGPAGQIMHAAIDTGIARAAFEATIAFIRRRNPKQDDDAVWEEDQLSIRDIGDLAVALHGTEALLERAGHAIDRAYATNLADDWTRAAVAVSEARAASTHSSLLITNKLFELAGTRSTAPEHGLDRLWRDARTHTLHDPVRWRLFDVGNYYVNDKVPLRRPKWAEQQQKAKAMPEGPEPVTGDLPEPRLAAGL</sequence>
<gene>
    <name evidence="6" type="ORF">GJV26_27015</name>
</gene>
<dbReference type="Gene3D" id="2.40.110.10">
    <property type="entry name" value="Butyryl-CoA Dehydrogenase, subunit A, domain 2"/>
    <property type="match status" value="1"/>
</dbReference>
<name>A0A6I3XRZ4_9BURK</name>
<comment type="similarity">
    <text evidence="2">Belongs to the HpaH/HsaA monooxygenase family.</text>
</comment>
<dbReference type="RefSeq" id="WP_155711684.1">
    <property type="nucleotide sequence ID" value="NZ_BMWU01000046.1"/>
</dbReference>
<dbReference type="NCBIfam" id="TIGR04022">
    <property type="entry name" value="sulfur_SfnB"/>
    <property type="match status" value="1"/>
</dbReference>
<dbReference type="AlphaFoldDB" id="A0A6I3XRZ4"/>
<feature type="domain" description="Acyl-CoA dehydrogenase C-terminal" evidence="5">
    <location>
        <begin position="270"/>
        <end position="401"/>
    </location>
</feature>
<organism evidence="6 7">
    <name type="scientific">Pseudoduganella dura</name>
    <dbReference type="NCBI Taxonomy" id="321982"/>
    <lineage>
        <taxon>Bacteria</taxon>
        <taxon>Pseudomonadati</taxon>
        <taxon>Pseudomonadota</taxon>
        <taxon>Betaproteobacteria</taxon>
        <taxon>Burkholderiales</taxon>
        <taxon>Oxalobacteraceae</taxon>
        <taxon>Telluria group</taxon>
        <taxon>Pseudoduganella</taxon>
    </lineage>
</organism>
<dbReference type="InterPro" id="IPR036250">
    <property type="entry name" value="AcylCo_DH-like_C"/>
</dbReference>
<accession>A0A6I3XRZ4</accession>
<protein>
    <submittedName>
        <fullName evidence="6">SfnB family sulfur acquisition oxidoreductase</fullName>
        <ecNumber evidence="6">1.-.-.-</ecNumber>
    </submittedName>
</protein>
<evidence type="ECO:0000259" key="5">
    <source>
        <dbReference type="Pfam" id="PF08028"/>
    </source>
</evidence>
<dbReference type="InterPro" id="IPR046373">
    <property type="entry name" value="Acyl-CoA_Oxase/DH_mid-dom_sf"/>
</dbReference>
<dbReference type="InterPro" id="IPR050741">
    <property type="entry name" value="Acyl-CoA_dehydrogenase"/>
</dbReference>
<dbReference type="Pfam" id="PF08028">
    <property type="entry name" value="Acyl-CoA_dh_2"/>
    <property type="match status" value="1"/>
</dbReference>
<dbReference type="Gene3D" id="1.10.540.10">
    <property type="entry name" value="Acyl-CoA dehydrogenase/oxidase, N-terminal domain"/>
    <property type="match status" value="1"/>
</dbReference>
<proteinExistence type="inferred from homology"/>
<dbReference type="EC" id="1.-.-.-" evidence="6"/>